<keyword evidence="1" id="KW-0732">Signal</keyword>
<evidence type="ECO:0000313" key="4">
    <source>
        <dbReference type="Proteomes" id="UP000295334"/>
    </source>
</evidence>
<organism evidence="3 4">
    <name type="scientific">Flaviaesturariibacter flavus</name>
    <dbReference type="NCBI Taxonomy" id="2502780"/>
    <lineage>
        <taxon>Bacteria</taxon>
        <taxon>Pseudomonadati</taxon>
        <taxon>Bacteroidota</taxon>
        <taxon>Chitinophagia</taxon>
        <taxon>Chitinophagales</taxon>
        <taxon>Chitinophagaceae</taxon>
        <taxon>Flaviaestuariibacter</taxon>
    </lineage>
</organism>
<dbReference type="SUPFAM" id="SSF101874">
    <property type="entry name" value="YceI-like"/>
    <property type="match status" value="1"/>
</dbReference>
<dbReference type="OrthoDB" id="951410at2"/>
<dbReference type="Proteomes" id="UP000295334">
    <property type="component" value="Unassembled WGS sequence"/>
</dbReference>
<accession>A0A4R1B9K5</accession>
<dbReference type="Pfam" id="PF04264">
    <property type="entry name" value="YceI"/>
    <property type="match status" value="1"/>
</dbReference>
<feature type="domain" description="Lipid/polyisoprenoid-binding YceI-like" evidence="2">
    <location>
        <begin position="43"/>
        <end position="219"/>
    </location>
</feature>
<comment type="caution">
    <text evidence="3">The sequence shown here is derived from an EMBL/GenBank/DDBJ whole genome shotgun (WGS) entry which is preliminary data.</text>
</comment>
<gene>
    <name evidence="3" type="ORF">EPD60_12385</name>
</gene>
<dbReference type="SMART" id="SM00867">
    <property type="entry name" value="YceI"/>
    <property type="match status" value="1"/>
</dbReference>
<evidence type="ECO:0000259" key="2">
    <source>
        <dbReference type="SMART" id="SM00867"/>
    </source>
</evidence>
<reference evidence="3 4" key="1">
    <citation type="submission" date="2019-03" db="EMBL/GenBank/DDBJ databases">
        <authorList>
            <person name="Kim M.K.M."/>
        </authorList>
    </citation>
    <scope>NUCLEOTIDE SEQUENCE [LARGE SCALE GENOMIC DNA]</scope>
    <source>
        <strain evidence="3 4">17J68-12</strain>
    </source>
</reference>
<dbReference type="InterPro" id="IPR036761">
    <property type="entry name" value="TTHA0802/YceI-like_sf"/>
</dbReference>
<name>A0A4R1B9K5_9BACT</name>
<dbReference type="AlphaFoldDB" id="A0A4R1B9K5"/>
<protein>
    <submittedName>
        <fullName evidence="3">YceI family protein</fullName>
    </submittedName>
</protein>
<dbReference type="PANTHER" id="PTHR34406:SF1">
    <property type="entry name" value="PROTEIN YCEI"/>
    <property type="match status" value="1"/>
</dbReference>
<dbReference type="RefSeq" id="WP_131449790.1">
    <property type="nucleotide sequence ID" value="NZ_SJZI01000044.1"/>
</dbReference>
<keyword evidence="4" id="KW-1185">Reference proteome</keyword>
<evidence type="ECO:0000256" key="1">
    <source>
        <dbReference type="SAM" id="SignalP"/>
    </source>
</evidence>
<proteinExistence type="predicted"/>
<evidence type="ECO:0000313" key="3">
    <source>
        <dbReference type="EMBL" id="TCJ13589.1"/>
    </source>
</evidence>
<dbReference type="PANTHER" id="PTHR34406">
    <property type="entry name" value="PROTEIN YCEI"/>
    <property type="match status" value="1"/>
</dbReference>
<dbReference type="PROSITE" id="PS51257">
    <property type="entry name" value="PROKAR_LIPOPROTEIN"/>
    <property type="match status" value="1"/>
</dbReference>
<feature type="signal peptide" evidence="1">
    <location>
        <begin position="1"/>
        <end position="21"/>
    </location>
</feature>
<sequence>MIRTLLLPLLLGLLAASCSDNQPKGDNATITDKQATAAATGTVFTIDTAASRIRFTGHGVGKNHPGIFRLSSGTVALNGNTVSGGNFVINIHSMELEQKGSMFEDKLRPHLMSGDFFDANKFGSARFEITKVAPYQPGSKDTSIVQGANYSVSGNLTLKDVTKNITFPARIDLDGNTLKAKSNFDIDRRQWKMNYGNDKTLGDKFISETVNIELDLQARKQ</sequence>
<feature type="chain" id="PRO_5020852601" evidence="1">
    <location>
        <begin position="22"/>
        <end position="221"/>
    </location>
</feature>
<dbReference type="EMBL" id="SJZI01000044">
    <property type="protein sequence ID" value="TCJ13589.1"/>
    <property type="molecule type" value="Genomic_DNA"/>
</dbReference>
<dbReference type="Gene3D" id="2.40.128.110">
    <property type="entry name" value="Lipid/polyisoprenoid-binding, YceI-like"/>
    <property type="match status" value="1"/>
</dbReference>
<dbReference type="InterPro" id="IPR007372">
    <property type="entry name" value="Lipid/polyisoprenoid-bd_YceI"/>
</dbReference>